<protein>
    <submittedName>
        <fullName evidence="2">Uncharacterized protein</fullName>
    </submittedName>
</protein>
<evidence type="ECO:0000313" key="2">
    <source>
        <dbReference type="EMBL" id="KAJ8346893.1"/>
    </source>
</evidence>
<dbReference type="EMBL" id="JAINUF010000011">
    <property type="protein sequence ID" value="KAJ8346893.1"/>
    <property type="molecule type" value="Genomic_DNA"/>
</dbReference>
<keyword evidence="3" id="KW-1185">Reference proteome</keyword>
<reference evidence="2" key="1">
    <citation type="journal article" date="2023" name="Science">
        <title>Genome structures resolve the early diversification of teleost fishes.</title>
        <authorList>
            <person name="Parey E."/>
            <person name="Louis A."/>
            <person name="Montfort J."/>
            <person name="Bouchez O."/>
            <person name="Roques C."/>
            <person name="Iampietro C."/>
            <person name="Lluch J."/>
            <person name="Castinel A."/>
            <person name="Donnadieu C."/>
            <person name="Desvignes T."/>
            <person name="Floi Bucao C."/>
            <person name="Jouanno E."/>
            <person name="Wen M."/>
            <person name="Mejri S."/>
            <person name="Dirks R."/>
            <person name="Jansen H."/>
            <person name="Henkel C."/>
            <person name="Chen W.J."/>
            <person name="Zahm M."/>
            <person name="Cabau C."/>
            <person name="Klopp C."/>
            <person name="Thompson A.W."/>
            <person name="Robinson-Rechavi M."/>
            <person name="Braasch I."/>
            <person name="Lecointre G."/>
            <person name="Bobe J."/>
            <person name="Postlethwait J.H."/>
            <person name="Berthelot C."/>
            <person name="Roest Crollius H."/>
            <person name="Guiguen Y."/>
        </authorList>
    </citation>
    <scope>NUCLEOTIDE SEQUENCE</scope>
    <source>
        <strain evidence="2">WJC10195</strain>
    </source>
</reference>
<name>A0A9Q1EXE1_SYNKA</name>
<dbReference type="AlphaFoldDB" id="A0A9Q1EXE1"/>
<evidence type="ECO:0000313" key="3">
    <source>
        <dbReference type="Proteomes" id="UP001152622"/>
    </source>
</evidence>
<sequence>MGTVRSASPARMSKPAVSLPPTGNRPSTLCVSTDHFPWAVWEDHVTRSRQAFPRVGPRWTRTNIIPPSGSHLKPTREVSSRTDPRVRTHTTLHTATPSLSNADLSPVPLPWDRKALRIQPPETDGRTFT</sequence>
<evidence type="ECO:0000256" key="1">
    <source>
        <dbReference type="SAM" id="MobiDB-lite"/>
    </source>
</evidence>
<feature type="region of interest" description="Disordered" evidence="1">
    <location>
        <begin position="1"/>
        <end position="26"/>
    </location>
</feature>
<feature type="region of interest" description="Disordered" evidence="1">
    <location>
        <begin position="58"/>
        <end position="106"/>
    </location>
</feature>
<gene>
    <name evidence="2" type="ORF">SKAU_G00282940</name>
</gene>
<dbReference type="Proteomes" id="UP001152622">
    <property type="component" value="Chromosome 11"/>
</dbReference>
<proteinExistence type="predicted"/>
<feature type="compositionally biased region" description="Polar residues" evidence="1">
    <location>
        <begin position="89"/>
        <end position="103"/>
    </location>
</feature>
<organism evidence="2 3">
    <name type="scientific">Synaphobranchus kaupii</name>
    <name type="common">Kaup's arrowtooth eel</name>
    <dbReference type="NCBI Taxonomy" id="118154"/>
    <lineage>
        <taxon>Eukaryota</taxon>
        <taxon>Metazoa</taxon>
        <taxon>Chordata</taxon>
        <taxon>Craniata</taxon>
        <taxon>Vertebrata</taxon>
        <taxon>Euteleostomi</taxon>
        <taxon>Actinopterygii</taxon>
        <taxon>Neopterygii</taxon>
        <taxon>Teleostei</taxon>
        <taxon>Anguilliformes</taxon>
        <taxon>Synaphobranchidae</taxon>
        <taxon>Synaphobranchus</taxon>
    </lineage>
</organism>
<feature type="compositionally biased region" description="Basic and acidic residues" evidence="1">
    <location>
        <begin position="74"/>
        <end position="86"/>
    </location>
</feature>
<comment type="caution">
    <text evidence="2">The sequence shown here is derived from an EMBL/GenBank/DDBJ whole genome shotgun (WGS) entry which is preliminary data.</text>
</comment>
<accession>A0A9Q1EXE1</accession>